<dbReference type="InterPro" id="IPR042099">
    <property type="entry name" value="ANL_N_sf"/>
</dbReference>
<comment type="similarity">
    <text evidence="1">Belongs to the ATP-dependent AMP-binding enzyme family.</text>
</comment>
<evidence type="ECO:0000259" key="3">
    <source>
        <dbReference type="Pfam" id="PF00501"/>
    </source>
</evidence>
<accession>A0ABQ6FU54</accession>
<evidence type="ECO:0000259" key="4">
    <source>
        <dbReference type="Pfam" id="PF13193"/>
    </source>
</evidence>
<dbReference type="InterPro" id="IPR025110">
    <property type="entry name" value="AMP-bd_C"/>
</dbReference>
<comment type="caution">
    <text evidence="5">The sequence shown here is derived from an EMBL/GenBank/DDBJ whole genome shotgun (WGS) entry which is preliminary data.</text>
</comment>
<dbReference type="Gene3D" id="3.40.50.12780">
    <property type="entry name" value="N-terminal domain of ligase-like"/>
    <property type="match status" value="1"/>
</dbReference>
<dbReference type="PANTHER" id="PTHR43201">
    <property type="entry name" value="ACYL-COA SYNTHETASE"/>
    <property type="match status" value="1"/>
</dbReference>
<evidence type="ECO:0000256" key="1">
    <source>
        <dbReference type="ARBA" id="ARBA00006432"/>
    </source>
</evidence>
<dbReference type="Proteomes" id="UP001344906">
    <property type="component" value="Unassembled WGS sequence"/>
</dbReference>
<feature type="domain" description="AMP-binding enzyme C-terminal" evidence="4">
    <location>
        <begin position="422"/>
        <end position="498"/>
    </location>
</feature>
<evidence type="ECO:0000313" key="6">
    <source>
        <dbReference type="Proteomes" id="UP001344906"/>
    </source>
</evidence>
<keyword evidence="2 5" id="KW-0436">Ligase</keyword>
<keyword evidence="6" id="KW-1185">Reference proteome</keyword>
<reference evidence="5 6" key="1">
    <citation type="submission" date="2023-02" db="EMBL/GenBank/DDBJ databases">
        <title>Dictyobacter halimunensis sp. nov., a new member of the class Ktedonobacteria from forest soil in a geothermal area.</title>
        <authorList>
            <person name="Rachmania M.K."/>
            <person name="Ningsih F."/>
            <person name="Sakai Y."/>
            <person name="Yabe S."/>
            <person name="Yokota A."/>
            <person name="Sjamsuridzal W."/>
        </authorList>
    </citation>
    <scope>NUCLEOTIDE SEQUENCE [LARGE SCALE GENOMIC DNA]</scope>
    <source>
        <strain evidence="5 6">S3.2.2.5</strain>
    </source>
</reference>
<dbReference type="SUPFAM" id="SSF56801">
    <property type="entry name" value="Acetyl-CoA synthetase-like"/>
    <property type="match status" value="1"/>
</dbReference>
<dbReference type="InterPro" id="IPR045851">
    <property type="entry name" value="AMP-bd_C_sf"/>
</dbReference>
<proteinExistence type="inferred from homology"/>
<protein>
    <submittedName>
        <fullName evidence="5">AMP-dependent ligase</fullName>
    </submittedName>
</protein>
<dbReference type="GO" id="GO:0016874">
    <property type="term" value="F:ligase activity"/>
    <property type="evidence" value="ECO:0007669"/>
    <property type="project" value="UniProtKB-KW"/>
</dbReference>
<gene>
    <name evidence="5" type="ORF">KDH_34110</name>
</gene>
<organism evidence="5 6">
    <name type="scientific">Dictyobacter halimunensis</name>
    <dbReference type="NCBI Taxonomy" id="3026934"/>
    <lineage>
        <taxon>Bacteria</taxon>
        <taxon>Bacillati</taxon>
        <taxon>Chloroflexota</taxon>
        <taxon>Ktedonobacteria</taxon>
        <taxon>Ktedonobacterales</taxon>
        <taxon>Dictyobacteraceae</taxon>
        <taxon>Dictyobacter</taxon>
    </lineage>
</organism>
<sequence length="511" mass="55964">MLKVQEDRSQEVHLTPGSLYHSLVQWAQTQPGAICLVEAESGRTLTYRQMLVAVNAMRQFLGDAPQTLVLSLPSGIVNAVIWISALSGGHRLVPISPTASEHEKRRIVAAYQPDVLFTEQREDAHQFPCLETAVSVTLPTCEALITPVPGSMVDDCLMQREGQVCLTTSGTTGEPKGVVLCERQVAWTAEQVRLSHGLSTQDRGLTVLPFFHVNAPVVSLCSSILAGSTVVTARRFSRSQFWSWVERYQVTWASLVPTIVSMLLSTDKPAFLPGTLRFVRTGSASLPASDLQAFEQRFGVPVIETYGLSEAASQVVANPIPPGKHKAGSAGLPVGIQLRICAPRGDGKDTLKDVLSGEIGEICLAGPALISAYQNNAGQDSFVDGWFRSGDLGYQDEEGYLFITGRLREVINRGGENIAPREIEEVLLRHPAIQEVAVVGRPDPLYGEQVVAYIAVRTHWDEDSKESLLAHARRHLSSHKVPIDFMVLDALPRNATGKIERKLLQNRERQR</sequence>
<dbReference type="PANTHER" id="PTHR43201:SF5">
    <property type="entry name" value="MEDIUM-CHAIN ACYL-COA LIGASE ACSF2, MITOCHONDRIAL"/>
    <property type="match status" value="1"/>
</dbReference>
<dbReference type="RefSeq" id="WP_338251979.1">
    <property type="nucleotide sequence ID" value="NZ_BSRI01000002.1"/>
</dbReference>
<feature type="domain" description="AMP-dependent synthetase/ligase" evidence="3">
    <location>
        <begin position="25"/>
        <end position="373"/>
    </location>
</feature>
<name>A0ABQ6FU54_9CHLR</name>
<dbReference type="InterPro" id="IPR000873">
    <property type="entry name" value="AMP-dep_synth/lig_dom"/>
</dbReference>
<dbReference type="EMBL" id="BSRI01000002">
    <property type="protein sequence ID" value="GLV56571.1"/>
    <property type="molecule type" value="Genomic_DNA"/>
</dbReference>
<dbReference type="Pfam" id="PF00501">
    <property type="entry name" value="AMP-binding"/>
    <property type="match status" value="1"/>
</dbReference>
<dbReference type="Pfam" id="PF13193">
    <property type="entry name" value="AMP-binding_C"/>
    <property type="match status" value="1"/>
</dbReference>
<dbReference type="Gene3D" id="3.30.300.30">
    <property type="match status" value="1"/>
</dbReference>
<evidence type="ECO:0000313" key="5">
    <source>
        <dbReference type="EMBL" id="GLV56571.1"/>
    </source>
</evidence>
<evidence type="ECO:0000256" key="2">
    <source>
        <dbReference type="ARBA" id="ARBA00022598"/>
    </source>
</evidence>